<name>A0ABP9PIY1_9PSEU</name>
<accession>A0ABP9PIY1</accession>
<evidence type="ECO:0000256" key="1">
    <source>
        <dbReference type="SAM" id="MobiDB-lite"/>
    </source>
</evidence>
<feature type="region of interest" description="Disordered" evidence="1">
    <location>
        <begin position="1"/>
        <end position="75"/>
    </location>
</feature>
<organism evidence="3 4">
    <name type="scientific">Pseudonocardia eucalypti</name>
    <dbReference type="NCBI Taxonomy" id="648755"/>
    <lineage>
        <taxon>Bacteria</taxon>
        <taxon>Bacillati</taxon>
        <taxon>Actinomycetota</taxon>
        <taxon>Actinomycetes</taxon>
        <taxon>Pseudonocardiales</taxon>
        <taxon>Pseudonocardiaceae</taxon>
        <taxon>Pseudonocardia</taxon>
    </lineage>
</organism>
<feature type="compositionally biased region" description="Basic and acidic residues" evidence="1">
    <location>
        <begin position="43"/>
        <end position="53"/>
    </location>
</feature>
<protein>
    <recommendedName>
        <fullName evidence="5">DUF485 domain-containing protein</fullName>
    </recommendedName>
</protein>
<keyword evidence="4" id="KW-1185">Reference proteome</keyword>
<feature type="compositionally biased region" description="Basic and acidic residues" evidence="1">
    <location>
        <begin position="13"/>
        <end position="24"/>
    </location>
</feature>
<dbReference type="RefSeq" id="WP_221497508.1">
    <property type="nucleotide sequence ID" value="NZ_BAABJP010000001.1"/>
</dbReference>
<feature type="compositionally biased region" description="Basic and acidic residues" evidence="1">
    <location>
        <begin position="230"/>
        <end position="244"/>
    </location>
</feature>
<keyword evidence="2" id="KW-0472">Membrane</keyword>
<keyword evidence="2" id="KW-0812">Transmembrane</keyword>
<evidence type="ECO:0000256" key="2">
    <source>
        <dbReference type="SAM" id="Phobius"/>
    </source>
</evidence>
<evidence type="ECO:0000313" key="4">
    <source>
        <dbReference type="Proteomes" id="UP001428817"/>
    </source>
</evidence>
<sequence>MNSEEYPTGYPPYRDRGPGARDGDTDPGPGSADAPLSPTATDTMRRELHRRIAEGTVPAPKAPSPDEHPVAVEYAAQVEQPVFPVEPIPAAERVSSGEQVPVAEHPSGPLPTIQPAFPVPAAVPVAVPAAQQPVMQPAAAQSSDGEPPTPANPNPSPAGGDGSGTVSRSIGSGGRHARRDGAAPQAGGPRLDYVPKHSMNSPGLVSPTAVTDVFSRVRQDPTERPMPARPESEPFDRGREREDEVPPPPPITRVAGGLYAPTEDSSTYPPGKRVRVVLSSRKGHARPVRTVVDVQELTQVGEVLTNSLIRSQLALALRIGGIALITLGALPAMFHIFPILGRFELFGIRLPWLLLGGLAYPFLLGLGWMYSRSADRLEQVFADHIQS</sequence>
<feature type="compositionally biased region" description="Pro residues" evidence="1">
    <location>
        <begin position="147"/>
        <end position="156"/>
    </location>
</feature>
<comment type="caution">
    <text evidence="3">The sequence shown here is derived from an EMBL/GenBank/DDBJ whole genome shotgun (WGS) entry which is preliminary data.</text>
</comment>
<dbReference type="EMBL" id="BAABJP010000001">
    <property type="protein sequence ID" value="GAA5144371.1"/>
    <property type="molecule type" value="Genomic_DNA"/>
</dbReference>
<gene>
    <name evidence="3" type="ORF">GCM10023321_00550</name>
</gene>
<evidence type="ECO:0000313" key="3">
    <source>
        <dbReference type="EMBL" id="GAA5144371.1"/>
    </source>
</evidence>
<proteinExistence type="predicted"/>
<feature type="compositionally biased region" description="Low complexity" evidence="1">
    <location>
        <begin position="133"/>
        <end position="146"/>
    </location>
</feature>
<feature type="region of interest" description="Disordered" evidence="1">
    <location>
        <begin position="133"/>
        <end position="271"/>
    </location>
</feature>
<feature type="transmembrane region" description="Helical" evidence="2">
    <location>
        <begin position="315"/>
        <end position="340"/>
    </location>
</feature>
<feature type="transmembrane region" description="Helical" evidence="2">
    <location>
        <begin position="352"/>
        <end position="370"/>
    </location>
</feature>
<keyword evidence="2" id="KW-1133">Transmembrane helix</keyword>
<reference evidence="4" key="1">
    <citation type="journal article" date="2019" name="Int. J. Syst. Evol. Microbiol.">
        <title>The Global Catalogue of Microorganisms (GCM) 10K type strain sequencing project: providing services to taxonomists for standard genome sequencing and annotation.</title>
        <authorList>
            <consortium name="The Broad Institute Genomics Platform"/>
            <consortium name="The Broad Institute Genome Sequencing Center for Infectious Disease"/>
            <person name="Wu L."/>
            <person name="Ma J."/>
        </authorList>
    </citation>
    <scope>NUCLEOTIDE SEQUENCE [LARGE SCALE GENOMIC DNA]</scope>
    <source>
        <strain evidence="4">JCM 18303</strain>
    </source>
</reference>
<dbReference type="Proteomes" id="UP001428817">
    <property type="component" value="Unassembled WGS sequence"/>
</dbReference>
<evidence type="ECO:0008006" key="5">
    <source>
        <dbReference type="Google" id="ProtNLM"/>
    </source>
</evidence>
<feature type="region of interest" description="Disordered" evidence="1">
    <location>
        <begin position="89"/>
        <end position="113"/>
    </location>
</feature>